<reference evidence="2 3" key="1">
    <citation type="submission" date="2018-01" db="EMBL/GenBank/DDBJ databases">
        <title>Metagenomic assembled genomes from two thermal pools in the Uzon Caldera, Kamchatka, Russia.</title>
        <authorList>
            <person name="Wilkins L."/>
            <person name="Ettinger C."/>
        </authorList>
    </citation>
    <scope>NUCLEOTIDE SEQUENCE [LARGE SCALE GENOMIC DNA]</scope>
    <source>
        <strain evidence="2">ZAV-02</strain>
    </source>
</reference>
<dbReference type="AlphaFoldDB" id="A0A2J6WT23"/>
<dbReference type="Pfam" id="PF18900">
    <property type="entry name" value="DUF5656"/>
    <property type="match status" value="1"/>
</dbReference>
<feature type="transmembrane region" description="Helical" evidence="1">
    <location>
        <begin position="12"/>
        <end position="33"/>
    </location>
</feature>
<feature type="transmembrane region" description="Helical" evidence="1">
    <location>
        <begin position="178"/>
        <end position="196"/>
    </location>
</feature>
<dbReference type="EMBL" id="PNIQ01001058">
    <property type="protein sequence ID" value="PMP73745.1"/>
    <property type="molecule type" value="Genomic_DNA"/>
</dbReference>
<keyword evidence="1" id="KW-0472">Membrane</keyword>
<feature type="transmembrane region" description="Helical" evidence="1">
    <location>
        <begin position="153"/>
        <end position="172"/>
    </location>
</feature>
<gene>
    <name evidence="2" type="ORF">C0184_15800</name>
</gene>
<name>A0A2J6WT23_9CHLR</name>
<comment type="caution">
    <text evidence="2">The sequence shown here is derived from an EMBL/GenBank/DDBJ whole genome shotgun (WGS) entry which is preliminary data.</text>
</comment>
<keyword evidence="1" id="KW-0812">Transmembrane</keyword>
<dbReference type="InterPro" id="IPR043715">
    <property type="entry name" value="DUF5656"/>
</dbReference>
<evidence type="ECO:0000313" key="3">
    <source>
        <dbReference type="Proteomes" id="UP000243376"/>
    </source>
</evidence>
<sequence length="280" mass="30601">MIPPQPRYEQIISIALMVTLGLALVFLIDSSAINPRITFGGDLPVVGLSWVFIGMLAGLTTLGAEWITRQHPHPVDWILRSWGPLRNVTPALWVLPALNVIAAYAFWQLFNQVLGSTALVFALIGTAGMLVVILVAQYFCLDWQPTVHTPAQIVLHVIGYLIAFSSFSAIYYTRYRTLYSATMVALVAALLIYALLNIQRRPVSVGVALIGGLGIAELMWALNYWQTTFLLAGVVLLVVLYVVIGLLGYASIGQLNRRLLIEYSVVGAIVIGGVVYAALF</sequence>
<organism evidence="2 3">
    <name type="scientific">Chloroflexus aggregans</name>
    <dbReference type="NCBI Taxonomy" id="152260"/>
    <lineage>
        <taxon>Bacteria</taxon>
        <taxon>Bacillati</taxon>
        <taxon>Chloroflexota</taxon>
        <taxon>Chloroflexia</taxon>
        <taxon>Chloroflexales</taxon>
        <taxon>Chloroflexineae</taxon>
        <taxon>Chloroflexaceae</taxon>
        <taxon>Chloroflexus</taxon>
    </lineage>
</organism>
<feature type="transmembrane region" description="Helical" evidence="1">
    <location>
        <begin position="228"/>
        <end position="252"/>
    </location>
</feature>
<evidence type="ECO:0000256" key="1">
    <source>
        <dbReference type="SAM" id="Phobius"/>
    </source>
</evidence>
<feature type="transmembrane region" description="Helical" evidence="1">
    <location>
        <begin position="203"/>
        <end position="222"/>
    </location>
</feature>
<feature type="transmembrane region" description="Helical" evidence="1">
    <location>
        <begin position="45"/>
        <end position="67"/>
    </location>
</feature>
<dbReference type="Proteomes" id="UP000243376">
    <property type="component" value="Unassembled WGS sequence"/>
</dbReference>
<proteinExistence type="predicted"/>
<keyword evidence="1" id="KW-1133">Transmembrane helix</keyword>
<protein>
    <submittedName>
        <fullName evidence="2">Uncharacterized protein</fullName>
    </submittedName>
</protein>
<evidence type="ECO:0000313" key="2">
    <source>
        <dbReference type="EMBL" id="PMP73745.1"/>
    </source>
</evidence>
<feature type="transmembrane region" description="Helical" evidence="1">
    <location>
        <begin position="259"/>
        <end position="279"/>
    </location>
</feature>
<feature type="transmembrane region" description="Helical" evidence="1">
    <location>
        <begin position="88"/>
        <end position="107"/>
    </location>
</feature>
<accession>A0A2J6WT23</accession>
<feature type="transmembrane region" description="Helical" evidence="1">
    <location>
        <begin position="119"/>
        <end position="141"/>
    </location>
</feature>